<evidence type="ECO:0000313" key="3">
    <source>
        <dbReference type="Proteomes" id="UP000192578"/>
    </source>
</evidence>
<accession>A0A1W0X5A6</accession>
<feature type="chain" id="PRO_5013275082" evidence="1">
    <location>
        <begin position="25"/>
        <end position="372"/>
    </location>
</feature>
<dbReference type="EMBL" id="MTYJ01000016">
    <property type="protein sequence ID" value="OQV22709.1"/>
    <property type="molecule type" value="Genomic_DNA"/>
</dbReference>
<dbReference type="OrthoDB" id="10549938at2759"/>
<proteinExistence type="predicted"/>
<gene>
    <name evidence="2" type="ORF">BV898_03538</name>
</gene>
<feature type="signal peptide" evidence="1">
    <location>
        <begin position="1"/>
        <end position="24"/>
    </location>
</feature>
<keyword evidence="1" id="KW-0732">Signal</keyword>
<evidence type="ECO:0000313" key="2">
    <source>
        <dbReference type="EMBL" id="OQV22709.1"/>
    </source>
</evidence>
<dbReference type="AlphaFoldDB" id="A0A1W0X5A6"/>
<reference evidence="3" key="1">
    <citation type="submission" date="2017-01" db="EMBL/GenBank/DDBJ databases">
        <title>Comparative genomics of anhydrobiosis in the tardigrade Hypsibius dujardini.</title>
        <authorList>
            <person name="Yoshida Y."/>
            <person name="Koutsovoulos G."/>
            <person name="Laetsch D."/>
            <person name="Stevens L."/>
            <person name="Kumar S."/>
            <person name="Horikawa D."/>
            <person name="Ishino K."/>
            <person name="Komine S."/>
            <person name="Tomita M."/>
            <person name="Blaxter M."/>
            <person name="Arakawa K."/>
        </authorList>
    </citation>
    <scope>NUCLEOTIDE SEQUENCE [LARGE SCALE GENOMIC DNA]</scope>
    <source>
        <strain evidence="3">Z151</strain>
    </source>
</reference>
<protein>
    <submittedName>
        <fullName evidence="2">Uncharacterized protein</fullName>
    </submittedName>
</protein>
<dbReference type="Proteomes" id="UP000192578">
    <property type="component" value="Unassembled WGS sequence"/>
</dbReference>
<sequence length="372" mass="41118">MMLPFRWALIGVHLLMLLGTLTNAILPDNYEGLTSTEKMNILWSNILNDIYPIDQEGNYPPSTVTEQTVGDLLFNATFLKEVFAEGSDELLNGRPKIISPTGVIGQFELIVSPGSPYTGVFSSGSYLALGRLSGDPDGTLTQANPLKPFFAMKFLYNGKKSENLFAGYNTIGQSMLDNSTSFFRHQLSTGYDSTSDGAVNPSQDRLLATLREVVAGLPGGPRDRPQNTGILGLVAMASVKWPSGEKEARTFAPFRIVFTPTAEAKLFRQTDFNYRAQMVREIPANIHLFSVTAQRSPCDVFKPLGELWLRSNLVAGHYEDQILRFQQPFRQWDPSFITPDGIPCDTNECGPVDINVCPPDPSGNYTHNYQMG</sequence>
<name>A0A1W0X5A6_HYPEX</name>
<organism evidence="2 3">
    <name type="scientific">Hypsibius exemplaris</name>
    <name type="common">Freshwater tardigrade</name>
    <dbReference type="NCBI Taxonomy" id="2072580"/>
    <lineage>
        <taxon>Eukaryota</taxon>
        <taxon>Metazoa</taxon>
        <taxon>Ecdysozoa</taxon>
        <taxon>Tardigrada</taxon>
        <taxon>Eutardigrada</taxon>
        <taxon>Parachela</taxon>
        <taxon>Hypsibioidea</taxon>
        <taxon>Hypsibiidae</taxon>
        <taxon>Hypsibius</taxon>
    </lineage>
</organism>
<keyword evidence="3" id="KW-1185">Reference proteome</keyword>
<comment type="caution">
    <text evidence="2">The sequence shown here is derived from an EMBL/GenBank/DDBJ whole genome shotgun (WGS) entry which is preliminary data.</text>
</comment>
<evidence type="ECO:0000256" key="1">
    <source>
        <dbReference type="SAM" id="SignalP"/>
    </source>
</evidence>